<dbReference type="InterPro" id="IPR012337">
    <property type="entry name" value="RNaseH-like_sf"/>
</dbReference>
<comment type="caution">
    <text evidence="3">The sequence shown here is derived from an EMBL/GenBank/DDBJ whole genome shotgun (WGS) entry which is preliminary data.</text>
</comment>
<dbReference type="InterPro" id="IPR001584">
    <property type="entry name" value="Integrase_cat-core"/>
</dbReference>
<dbReference type="PANTHER" id="PTHR37984">
    <property type="entry name" value="PROTEIN CBG26694"/>
    <property type="match status" value="1"/>
</dbReference>
<feature type="domain" description="Integrase catalytic" evidence="2">
    <location>
        <begin position="56"/>
        <end position="223"/>
    </location>
</feature>
<dbReference type="SUPFAM" id="SSF53098">
    <property type="entry name" value="Ribonuclease H-like"/>
    <property type="match status" value="1"/>
</dbReference>
<dbReference type="Proteomes" id="UP001633002">
    <property type="component" value="Unassembled WGS sequence"/>
</dbReference>
<dbReference type="Gene3D" id="3.30.420.10">
    <property type="entry name" value="Ribonuclease H-like superfamily/Ribonuclease H"/>
    <property type="match status" value="1"/>
</dbReference>
<evidence type="ECO:0000256" key="1">
    <source>
        <dbReference type="SAM" id="MobiDB-lite"/>
    </source>
</evidence>
<keyword evidence="4" id="KW-1185">Reference proteome</keyword>
<dbReference type="Pfam" id="PF00665">
    <property type="entry name" value="rve"/>
    <property type="match status" value="1"/>
</dbReference>
<accession>A0ABD3HMG3</accession>
<dbReference type="InterPro" id="IPR036397">
    <property type="entry name" value="RNaseH_sf"/>
</dbReference>
<evidence type="ECO:0000259" key="2">
    <source>
        <dbReference type="PROSITE" id="PS50994"/>
    </source>
</evidence>
<protein>
    <recommendedName>
        <fullName evidence="2">Integrase catalytic domain-containing protein</fullName>
    </recommendedName>
</protein>
<dbReference type="InterPro" id="IPR041588">
    <property type="entry name" value="Integrase_H2C2"/>
</dbReference>
<organism evidence="3 4">
    <name type="scientific">Riccia sorocarpa</name>
    <dbReference type="NCBI Taxonomy" id="122646"/>
    <lineage>
        <taxon>Eukaryota</taxon>
        <taxon>Viridiplantae</taxon>
        <taxon>Streptophyta</taxon>
        <taxon>Embryophyta</taxon>
        <taxon>Marchantiophyta</taxon>
        <taxon>Marchantiopsida</taxon>
        <taxon>Marchantiidae</taxon>
        <taxon>Marchantiales</taxon>
        <taxon>Ricciaceae</taxon>
        <taxon>Riccia</taxon>
    </lineage>
</organism>
<name>A0ABD3HMG3_9MARC</name>
<dbReference type="EMBL" id="JBJQOH010000003">
    <property type="protein sequence ID" value="KAL3692578.1"/>
    <property type="molecule type" value="Genomic_DNA"/>
</dbReference>
<gene>
    <name evidence="3" type="ORF">R1sor_006229</name>
</gene>
<dbReference type="PANTHER" id="PTHR37984:SF5">
    <property type="entry name" value="PROTEIN NYNRIN-LIKE"/>
    <property type="match status" value="1"/>
</dbReference>
<dbReference type="Gene3D" id="1.10.340.70">
    <property type="match status" value="1"/>
</dbReference>
<evidence type="ECO:0000313" key="3">
    <source>
        <dbReference type="EMBL" id="KAL3692578.1"/>
    </source>
</evidence>
<evidence type="ECO:0000313" key="4">
    <source>
        <dbReference type="Proteomes" id="UP001633002"/>
    </source>
</evidence>
<dbReference type="Pfam" id="PF17921">
    <property type="entry name" value="Integrase_H2C2"/>
    <property type="match status" value="1"/>
</dbReference>
<feature type="region of interest" description="Disordered" evidence="1">
    <location>
        <begin position="512"/>
        <end position="643"/>
    </location>
</feature>
<feature type="compositionally biased region" description="Basic and acidic residues" evidence="1">
    <location>
        <begin position="572"/>
        <end position="590"/>
    </location>
</feature>
<reference evidence="3 4" key="1">
    <citation type="submission" date="2024-09" db="EMBL/GenBank/DDBJ databases">
        <title>Chromosome-scale assembly of Riccia sorocarpa.</title>
        <authorList>
            <person name="Paukszto L."/>
        </authorList>
    </citation>
    <scope>NUCLEOTIDE SEQUENCE [LARGE SCALE GENOMIC DNA]</scope>
    <source>
        <strain evidence="3">LP-2024</strain>
        <tissue evidence="3">Aerial parts of the thallus</tissue>
    </source>
</reference>
<dbReference type="InterPro" id="IPR050951">
    <property type="entry name" value="Retrovirus_Pol_polyprotein"/>
</dbReference>
<dbReference type="AlphaFoldDB" id="A0ABD3HMG3"/>
<proteinExistence type="predicted"/>
<sequence length="923" mass="105341">MEEAHEGPSGGHGAEEATAQKILHTGLWWPTLFKDCHTHVKSCDECQRSLTLKEGMPLKPIYPIGIFQRWGLDFIGPIKTATWPTGKRYIITATDYTTKWVEAECYRTNDKKVTVKFIYENIITRFGVPLEFVSDQGGHFLNGVMEELTTHYQIKHRFSTAYYPQCNGQAESTNKILISALRKLVEKHRHNWDASVPSVLWAMRTAYKATTNHTPFHMVYGVEALVPMEFIVPTLRIAIEYSLNAEEGIQERLRQLLKLEEAREVAYEHQCGIQNRRKNYIDSHRKMFYLKKDDKVLHCITIGKIKKRKLSYIWEGPFIVREVYANGTFKISDEDQLDVRVINGNKLRPYDIRNFPRGDPFIDQVEEIIQEVDNQDKGPDPEEGTEVLVEKRPTRNYIDKTVNRDIKSLDRTRDMNSVPEFKVEQGRIEDIDFPCYSITVESVPDEGRELTKDLLHVPGEYGGIKFCLQYSVDKLTDGLHELPWTEFSQRTYVNMRPVGTDGELVTRDMQSEELRPAKMSKNPSARGVSGPVGEEDPVSRLQVEPIRKSARVTESNPASADAPTRGIGAAEGRTDKTDQRGAEGGSHPDDGSEPQYARRQPERLESSESDPTEEVTLIRSRRGNCSRRNGLSEGGIDRKSDRGEEGTIIRTEIEDCLWRTGVREFESRIDRVVKFLGRTSIESIPIRSSEKSRIRPNPRIRSIPYRIEAMSKKGSASKVAIPELHTNNEELLIAGEKAVKGRKILSCYVKDIGNLEWEDEEEAEQWKKQFRALTMLKLTQVQDLIAQLANAYNGITNRVTISKASWLIDEDLIHDVFNLPNAGVTVSKLPVLDADWLAVAYPEFAQPAKNQKEYYTAARCEHPDWRAKISWVIRYVLGRAEGREISKGVLGASSLCLCLQPLPFASASNIEQQCWRQRRRVSR</sequence>
<dbReference type="PROSITE" id="PS50994">
    <property type="entry name" value="INTEGRASE"/>
    <property type="match status" value="1"/>
</dbReference>